<sequence>MTTTYHLNVNELSIELLNSIKLAFKDKTIDIVVSEAVDETEYLLASPNNKTYLMQAAKDLEEGKGITFSVNELQEKYGK</sequence>
<organism evidence="1 2">
    <name type="scientific">Parasediminibacterium paludis</name>
    <dbReference type="NCBI Taxonomy" id="908966"/>
    <lineage>
        <taxon>Bacteria</taxon>
        <taxon>Pseudomonadati</taxon>
        <taxon>Bacteroidota</taxon>
        <taxon>Chitinophagia</taxon>
        <taxon>Chitinophagales</taxon>
        <taxon>Chitinophagaceae</taxon>
        <taxon>Parasediminibacterium</taxon>
    </lineage>
</organism>
<protein>
    <submittedName>
        <fullName evidence="1">Uncharacterized protein</fullName>
    </submittedName>
</protein>
<proteinExistence type="predicted"/>
<name>A0ABV8PUZ5_9BACT</name>
<evidence type="ECO:0000313" key="2">
    <source>
        <dbReference type="Proteomes" id="UP001595906"/>
    </source>
</evidence>
<accession>A0ABV8PUZ5</accession>
<dbReference type="Gene3D" id="1.10.1220.170">
    <property type="match status" value="1"/>
</dbReference>
<gene>
    <name evidence="1" type="ORF">ACFOW1_02470</name>
</gene>
<dbReference type="RefSeq" id="WP_379012106.1">
    <property type="nucleotide sequence ID" value="NZ_JBHSDC010000002.1"/>
</dbReference>
<reference evidence="2" key="1">
    <citation type="journal article" date="2019" name="Int. J. Syst. Evol. Microbiol.">
        <title>The Global Catalogue of Microorganisms (GCM) 10K type strain sequencing project: providing services to taxonomists for standard genome sequencing and annotation.</title>
        <authorList>
            <consortium name="The Broad Institute Genomics Platform"/>
            <consortium name="The Broad Institute Genome Sequencing Center for Infectious Disease"/>
            <person name="Wu L."/>
            <person name="Ma J."/>
        </authorList>
    </citation>
    <scope>NUCLEOTIDE SEQUENCE [LARGE SCALE GENOMIC DNA]</scope>
    <source>
        <strain evidence="2">CECT 8010</strain>
    </source>
</reference>
<keyword evidence="2" id="KW-1185">Reference proteome</keyword>
<dbReference type="EMBL" id="JBHSDC010000002">
    <property type="protein sequence ID" value="MFC4230737.1"/>
    <property type="molecule type" value="Genomic_DNA"/>
</dbReference>
<dbReference type="Proteomes" id="UP001595906">
    <property type="component" value="Unassembled WGS sequence"/>
</dbReference>
<evidence type="ECO:0000313" key="1">
    <source>
        <dbReference type="EMBL" id="MFC4230737.1"/>
    </source>
</evidence>
<comment type="caution">
    <text evidence="1">The sequence shown here is derived from an EMBL/GenBank/DDBJ whole genome shotgun (WGS) entry which is preliminary data.</text>
</comment>